<dbReference type="PANTHER" id="PTHR46825">
    <property type="entry name" value="D-ALANYL-D-ALANINE-CARBOXYPEPTIDASE/ENDOPEPTIDASE AMPH"/>
    <property type="match status" value="1"/>
</dbReference>
<dbReference type="PANTHER" id="PTHR46825:SF9">
    <property type="entry name" value="BETA-LACTAMASE-RELATED DOMAIN-CONTAINING PROTEIN"/>
    <property type="match status" value="1"/>
</dbReference>
<protein>
    <submittedName>
        <fullName evidence="2">Peptidase</fullName>
    </submittedName>
</protein>
<dbReference type="Gene3D" id="3.40.710.10">
    <property type="entry name" value="DD-peptidase/beta-lactamase superfamily"/>
    <property type="match status" value="1"/>
</dbReference>
<dbReference type="AlphaFoldDB" id="A0A363NLQ7"/>
<evidence type="ECO:0000313" key="3">
    <source>
        <dbReference type="Proteomes" id="UP000250831"/>
    </source>
</evidence>
<dbReference type="InterPro" id="IPR012338">
    <property type="entry name" value="Beta-lactam/transpept-like"/>
</dbReference>
<organism evidence="2 3">
    <name type="scientific">Sphingobacterium athyrii</name>
    <dbReference type="NCBI Taxonomy" id="2152717"/>
    <lineage>
        <taxon>Bacteria</taxon>
        <taxon>Pseudomonadati</taxon>
        <taxon>Bacteroidota</taxon>
        <taxon>Sphingobacteriia</taxon>
        <taxon>Sphingobacteriales</taxon>
        <taxon>Sphingobacteriaceae</taxon>
        <taxon>Sphingobacterium</taxon>
    </lineage>
</organism>
<sequence>MDKHLILSNETSDPLYYYIFCYIFKSMINPTKIMKRTSILLFLLSGLSIVVLRAQEFNPSRMDSLMSAMDKKNAWMGSIAIAKGDKLLYQKAIGYADRAQQKLATTNTRYGIGSISKTFTATLVLKTIELGKLQMNQALSTFYKDIPNADKITIRQLLDHSSGVHSVTDDKDYLTWNTKAQTEKELVERMIKGGAEFDPGSKHEYSNSNYILLTYILEKVWKKDYAFLLNQQICQPLKLEQTTFGRPQNIAKDVSESYRFTQDWDLEPHTDNSVPLGAGAIWSTPTDLVKFFNGLFNHKLINSTSLEEMKKIIGGYGLGLFQMPFYDRRGFGHTGGIDGYSSVASHFDDGNYNVALISNGNNYNNNEILKFSFGELYQKPFPLPDLSEIQLTDEETTSILGEYKSEQPPIQINITKDDGKILGQVVGQPAFQLKPKDKNTLVQLQYGVKIVFDRSENKMTLYQNGQTLILKK</sequence>
<dbReference type="SUPFAM" id="SSF56601">
    <property type="entry name" value="beta-lactamase/transpeptidase-like"/>
    <property type="match status" value="1"/>
</dbReference>
<proteinExistence type="predicted"/>
<comment type="caution">
    <text evidence="2">The sequence shown here is derived from an EMBL/GenBank/DDBJ whole genome shotgun (WGS) entry which is preliminary data.</text>
</comment>
<dbReference type="OrthoDB" id="9793489at2"/>
<evidence type="ECO:0000259" key="1">
    <source>
        <dbReference type="Pfam" id="PF00144"/>
    </source>
</evidence>
<dbReference type="Proteomes" id="UP000250831">
    <property type="component" value="Unassembled WGS sequence"/>
</dbReference>
<dbReference type="Pfam" id="PF00144">
    <property type="entry name" value="Beta-lactamase"/>
    <property type="match status" value="1"/>
</dbReference>
<keyword evidence="3" id="KW-1185">Reference proteome</keyword>
<gene>
    <name evidence="2" type="ORF">DCO56_25205</name>
</gene>
<feature type="domain" description="Beta-lactamase-related" evidence="1">
    <location>
        <begin position="77"/>
        <end position="365"/>
    </location>
</feature>
<evidence type="ECO:0000313" key="2">
    <source>
        <dbReference type="EMBL" id="PUV21647.1"/>
    </source>
</evidence>
<dbReference type="EMBL" id="QCXX01000009">
    <property type="protein sequence ID" value="PUV21647.1"/>
    <property type="molecule type" value="Genomic_DNA"/>
</dbReference>
<dbReference type="InterPro" id="IPR001466">
    <property type="entry name" value="Beta-lactam-related"/>
</dbReference>
<accession>A0A363NLQ7</accession>
<dbReference type="InterPro" id="IPR050491">
    <property type="entry name" value="AmpC-like"/>
</dbReference>
<reference evidence="2 3" key="1">
    <citation type="submission" date="2018-04" db="EMBL/GenBank/DDBJ databases">
        <title>Sphingobacterium sp. M46 Genome.</title>
        <authorList>
            <person name="Cheng J."/>
            <person name="Li Y."/>
        </authorList>
    </citation>
    <scope>NUCLEOTIDE SEQUENCE [LARGE SCALE GENOMIC DNA]</scope>
    <source>
        <strain evidence="2 3">M46</strain>
    </source>
</reference>
<name>A0A363NLQ7_9SPHI</name>